<dbReference type="Proteomes" id="UP000014500">
    <property type="component" value="Unassembled WGS sequence"/>
</dbReference>
<dbReference type="EnsemblMetazoa" id="SMAR011552-RA">
    <property type="protein sequence ID" value="SMAR011552-PA"/>
    <property type="gene ID" value="SMAR011552"/>
</dbReference>
<feature type="compositionally biased region" description="Polar residues" evidence="1">
    <location>
        <begin position="135"/>
        <end position="144"/>
    </location>
</feature>
<organism evidence="2 3">
    <name type="scientific">Strigamia maritima</name>
    <name type="common">European centipede</name>
    <name type="synonym">Geophilus maritimus</name>
    <dbReference type="NCBI Taxonomy" id="126957"/>
    <lineage>
        <taxon>Eukaryota</taxon>
        <taxon>Metazoa</taxon>
        <taxon>Ecdysozoa</taxon>
        <taxon>Arthropoda</taxon>
        <taxon>Myriapoda</taxon>
        <taxon>Chilopoda</taxon>
        <taxon>Pleurostigmophora</taxon>
        <taxon>Geophilomorpha</taxon>
        <taxon>Linotaeniidae</taxon>
        <taxon>Strigamia</taxon>
    </lineage>
</organism>
<proteinExistence type="predicted"/>
<evidence type="ECO:0000256" key="1">
    <source>
        <dbReference type="SAM" id="MobiDB-lite"/>
    </source>
</evidence>
<evidence type="ECO:0000313" key="2">
    <source>
        <dbReference type="EnsemblMetazoa" id="SMAR011552-PA"/>
    </source>
</evidence>
<reference evidence="2" key="2">
    <citation type="submission" date="2015-02" db="UniProtKB">
        <authorList>
            <consortium name="EnsemblMetazoa"/>
        </authorList>
    </citation>
    <scope>IDENTIFICATION</scope>
</reference>
<reference evidence="3" key="1">
    <citation type="submission" date="2011-05" db="EMBL/GenBank/DDBJ databases">
        <authorList>
            <person name="Richards S.R."/>
            <person name="Qu J."/>
            <person name="Jiang H."/>
            <person name="Jhangiani S.N."/>
            <person name="Agravi P."/>
            <person name="Goodspeed R."/>
            <person name="Gross S."/>
            <person name="Mandapat C."/>
            <person name="Jackson L."/>
            <person name="Mathew T."/>
            <person name="Pu L."/>
            <person name="Thornton R."/>
            <person name="Saada N."/>
            <person name="Wilczek-Boney K.B."/>
            <person name="Lee S."/>
            <person name="Kovar C."/>
            <person name="Wu Y."/>
            <person name="Scherer S.E."/>
            <person name="Worley K.C."/>
            <person name="Muzny D.M."/>
            <person name="Gibbs R."/>
        </authorList>
    </citation>
    <scope>NUCLEOTIDE SEQUENCE</scope>
    <source>
        <strain evidence="3">Brora</strain>
    </source>
</reference>
<dbReference type="EMBL" id="JH432074">
    <property type="status" value="NOT_ANNOTATED_CDS"/>
    <property type="molecule type" value="Genomic_DNA"/>
</dbReference>
<feature type="region of interest" description="Disordered" evidence="1">
    <location>
        <begin position="180"/>
        <end position="207"/>
    </location>
</feature>
<feature type="region of interest" description="Disordered" evidence="1">
    <location>
        <begin position="135"/>
        <end position="159"/>
    </location>
</feature>
<evidence type="ECO:0000313" key="3">
    <source>
        <dbReference type="Proteomes" id="UP000014500"/>
    </source>
</evidence>
<name>T1JCN4_STRMM</name>
<accession>T1JCN4</accession>
<dbReference type="HOGENOM" id="CLU_753524_0_0_1"/>
<dbReference type="AlphaFoldDB" id="T1JCN4"/>
<sequence length="368" mass="41380">MAELQNSGVSTAARTTKYSKCYKSDYDERMFVFVDGNKVYKTVFSLNLPTTVIKNIQYILEVELETCPWWVPPELKTLSYNGYPLNFVRTEYIFHVNLCPKIKNLLGMSEKFEDVSHQDSNTDIETTWVEANNSARVESSYNTPSHDETDCEDSSDWSHFGSENGDDNYKFDFSTMLHTDDLPRSDDEDTSIDGADSPDGRADSSVSSPRIFLVTKVEETNEGATSQNNNDVLLIPRPINETTSQYFFSPLASSTQKVVESSDFMDNAEKLISGTSDSKEEAIDKDLNRHSELFSRNVVPKIVEFTHSQDSLNYAEPVSYVSNAGKSGVSMEDNDGLENENIGIPFSDDNLQEKKKSFGWGLISKLFG</sequence>
<keyword evidence="3" id="KW-1185">Reference proteome</keyword>
<protein>
    <submittedName>
        <fullName evidence="2">Uncharacterized protein</fullName>
    </submittedName>
</protein>